<name>A0A1J5QL22_9ZZZZ</name>
<sequence length="119" mass="13578">MEQRTLTITVRPHGWSGLREAARAGFTADRYLGEFLNFETPALFFGRLTEKRWDIVRTMLGEGEIAVRELARRVGRDVKRVHEDVTALTELGLLERTERGGVVCPYADIHVDMHIRQAA</sequence>
<protein>
    <submittedName>
        <fullName evidence="1">Uncharacterized protein</fullName>
    </submittedName>
</protein>
<proteinExistence type="predicted"/>
<dbReference type="Gene3D" id="1.10.10.10">
    <property type="entry name" value="Winged helix-like DNA-binding domain superfamily/Winged helix DNA-binding domain"/>
    <property type="match status" value="1"/>
</dbReference>
<dbReference type="InterPro" id="IPR036388">
    <property type="entry name" value="WH-like_DNA-bd_sf"/>
</dbReference>
<accession>A0A1J5QL22</accession>
<evidence type="ECO:0000313" key="1">
    <source>
        <dbReference type="EMBL" id="OIQ80623.1"/>
    </source>
</evidence>
<comment type="caution">
    <text evidence="1">The sequence shown here is derived from an EMBL/GenBank/DDBJ whole genome shotgun (WGS) entry which is preliminary data.</text>
</comment>
<dbReference type="SUPFAM" id="SSF46785">
    <property type="entry name" value="Winged helix' DNA-binding domain"/>
    <property type="match status" value="1"/>
</dbReference>
<reference evidence="1" key="1">
    <citation type="submission" date="2016-10" db="EMBL/GenBank/DDBJ databases">
        <title>Sequence of Gallionella enrichment culture.</title>
        <authorList>
            <person name="Poehlein A."/>
            <person name="Muehling M."/>
            <person name="Daniel R."/>
        </authorList>
    </citation>
    <scope>NUCLEOTIDE SEQUENCE</scope>
</reference>
<dbReference type="InterPro" id="IPR036390">
    <property type="entry name" value="WH_DNA-bd_sf"/>
</dbReference>
<dbReference type="Pfam" id="PF25212">
    <property type="entry name" value="HVO_A0114"/>
    <property type="match status" value="1"/>
</dbReference>
<gene>
    <name evidence="1" type="ORF">GALL_376080</name>
</gene>
<dbReference type="EMBL" id="MLJW01001034">
    <property type="protein sequence ID" value="OIQ80623.1"/>
    <property type="molecule type" value="Genomic_DNA"/>
</dbReference>
<dbReference type="AlphaFoldDB" id="A0A1J5QL22"/>
<organism evidence="1">
    <name type="scientific">mine drainage metagenome</name>
    <dbReference type="NCBI Taxonomy" id="410659"/>
    <lineage>
        <taxon>unclassified sequences</taxon>
        <taxon>metagenomes</taxon>
        <taxon>ecological metagenomes</taxon>
    </lineage>
</organism>